<feature type="compositionally biased region" description="Pro residues" evidence="1">
    <location>
        <begin position="8"/>
        <end position="18"/>
    </location>
</feature>
<protein>
    <recommendedName>
        <fullName evidence="2">CxC2-like cysteine cluster KDZ transposase-associated domain-containing protein</fullName>
    </recommendedName>
</protein>
<name>A0AAD6SEZ7_9AGAR</name>
<feature type="non-terminal residue" evidence="3">
    <location>
        <position position="392"/>
    </location>
</feature>
<gene>
    <name evidence="3" type="ORF">C8F04DRAFT_923946</name>
</gene>
<evidence type="ECO:0000259" key="2">
    <source>
        <dbReference type="Pfam" id="PF18803"/>
    </source>
</evidence>
<proteinExistence type="predicted"/>
<evidence type="ECO:0000313" key="3">
    <source>
        <dbReference type="EMBL" id="KAJ7024207.1"/>
    </source>
</evidence>
<dbReference type="EMBL" id="JARJCM010000173">
    <property type="protein sequence ID" value="KAJ7024207.1"/>
    <property type="molecule type" value="Genomic_DNA"/>
</dbReference>
<keyword evidence="4" id="KW-1185">Reference proteome</keyword>
<comment type="caution">
    <text evidence="3">The sequence shown here is derived from an EMBL/GenBank/DDBJ whole genome shotgun (WGS) entry which is preliminary data.</text>
</comment>
<dbReference type="Proteomes" id="UP001218188">
    <property type="component" value="Unassembled WGS sequence"/>
</dbReference>
<dbReference type="InterPro" id="IPR040521">
    <property type="entry name" value="KDZ"/>
</dbReference>
<feature type="region of interest" description="Disordered" evidence="1">
    <location>
        <begin position="1"/>
        <end position="24"/>
    </location>
</feature>
<organism evidence="3 4">
    <name type="scientific">Mycena alexandri</name>
    <dbReference type="NCBI Taxonomy" id="1745969"/>
    <lineage>
        <taxon>Eukaryota</taxon>
        <taxon>Fungi</taxon>
        <taxon>Dikarya</taxon>
        <taxon>Basidiomycota</taxon>
        <taxon>Agaricomycotina</taxon>
        <taxon>Agaricomycetes</taxon>
        <taxon>Agaricomycetidae</taxon>
        <taxon>Agaricales</taxon>
        <taxon>Marasmiineae</taxon>
        <taxon>Mycenaceae</taxon>
        <taxon>Mycena</taxon>
    </lineage>
</organism>
<accession>A0AAD6SEZ7</accession>
<dbReference type="Pfam" id="PF18758">
    <property type="entry name" value="KDZ"/>
    <property type="match status" value="1"/>
</dbReference>
<evidence type="ECO:0000256" key="1">
    <source>
        <dbReference type="SAM" id="MobiDB-lite"/>
    </source>
</evidence>
<dbReference type="AlphaFoldDB" id="A0AAD6SEZ7"/>
<dbReference type="InterPro" id="IPR041457">
    <property type="entry name" value="CxC2_KDZ-assoc"/>
</dbReference>
<feature type="non-terminal residue" evidence="3">
    <location>
        <position position="1"/>
    </location>
</feature>
<dbReference type="Pfam" id="PF18803">
    <property type="entry name" value="CxC2"/>
    <property type="match status" value="1"/>
</dbReference>
<feature type="domain" description="CxC2-like cysteine cluster KDZ transposase-associated" evidence="2">
    <location>
        <begin position="99"/>
        <end position="197"/>
    </location>
</feature>
<reference evidence="3" key="1">
    <citation type="submission" date="2023-03" db="EMBL/GenBank/DDBJ databases">
        <title>Massive genome expansion in bonnet fungi (Mycena s.s.) driven by repeated elements and novel gene families across ecological guilds.</title>
        <authorList>
            <consortium name="Lawrence Berkeley National Laboratory"/>
            <person name="Harder C.B."/>
            <person name="Miyauchi S."/>
            <person name="Viragh M."/>
            <person name="Kuo A."/>
            <person name="Thoen E."/>
            <person name="Andreopoulos B."/>
            <person name="Lu D."/>
            <person name="Skrede I."/>
            <person name="Drula E."/>
            <person name="Henrissat B."/>
            <person name="Morin E."/>
            <person name="Kohler A."/>
            <person name="Barry K."/>
            <person name="LaButti K."/>
            <person name="Morin E."/>
            <person name="Salamov A."/>
            <person name="Lipzen A."/>
            <person name="Mereny Z."/>
            <person name="Hegedus B."/>
            <person name="Baldrian P."/>
            <person name="Stursova M."/>
            <person name="Weitz H."/>
            <person name="Taylor A."/>
            <person name="Grigoriev I.V."/>
            <person name="Nagy L.G."/>
            <person name="Martin F."/>
            <person name="Kauserud H."/>
        </authorList>
    </citation>
    <scope>NUCLEOTIDE SEQUENCE</scope>
    <source>
        <strain evidence="3">CBHHK200</strain>
    </source>
</reference>
<evidence type="ECO:0000313" key="4">
    <source>
        <dbReference type="Proteomes" id="UP001218188"/>
    </source>
</evidence>
<sequence length="392" mass="43786">VPVESLPPQEPENSPPVDPEPETPMTQTAKLMAEYMAKFPDILRLWVAHKSGAGVGTPCYCGNGVRSTRCRDCCQYELSYEFFVKHDISLVDSGGHLPTLGHYGRPCPNIGNSVMMTIVEPNGVHATKLFFCGCAENPSVDSRFDQLMEAGFFPGSVDSPRTGFSFEIMRRFHLASLESKTAALDFMSCLRRLTDNATTAKVPVSTVSRASNTSVDTEPIFHRHVLQQQSTLDGNFHTSHFAKNCDPHDVSLFNGKAHFPPDVQYCTYLKSIPLSTEVEFQKSTCKYLKAVNRQDKKKFKFQDVNGTINGQCSHVFVVASVDMHHSERFANADAALARMLRKMVATNNQDIQFRLAFENIDQVVTYEIACAYYVKIKARFRESPDLADVADI</sequence>